<dbReference type="GO" id="GO:0016810">
    <property type="term" value="F:hydrolase activity, acting on carbon-nitrogen (but not peptide) bonds"/>
    <property type="evidence" value="ECO:0007669"/>
    <property type="project" value="InterPro"/>
</dbReference>
<dbReference type="SUPFAM" id="SSF88713">
    <property type="entry name" value="Glycoside hydrolase/deacetylase"/>
    <property type="match status" value="1"/>
</dbReference>
<protein>
    <submittedName>
        <fullName evidence="2">Polysaccharide deacetylase domain protein</fullName>
    </submittedName>
</protein>
<accession>A0A1R4J5Y5</accession>
<keyword evidence="3" id="KW-1185">Reference proteome</keyword>
<dbReference type="STRING" id="1255658.FM114_05730"/>
<dbReference type="RefSeq" id="WP_094764230.1">
    <property type="nucleotide sequence ID" value="NZ_FUKQ01000020.1"/>
</dbReference>
<dbReference type="InterPro" id="IPR002509">
    <property type="entry name" value="NODB_dom"/>
</dbReference>
<feature type="domain" description="NodB homology" evidence="1">
    <location>
        <begin position="25"/>
        <end position="253"/>
    </location>
</feature>
<dbReference type="Pfam" id="PF01522">
    <property type="entry name" value="Polysacc_deac_1"/>
    <property type="match status" value="1"/>
</dbReference>
<sequence>MNKPLASIGLDADNFWSYKRTHGDADWVERPSYLPVLTERMITSFSKHQIKPSVFVVGADAAAADGPDFVQALTEYGCEIGSHSYEHEPWLHLYSPQELRDELKRTEDALQAAGAPKPRGFRAPGFAMSPDLMRALVELDYDYDCSVLATWIGPVARQYYLRTNKTLTKSEREDRKALFGSLWDAGLPNKPFTWKAPCCEVDGRTLPAVQLTEVPVTVFPMARVPIHASYVIYLSGYSVPVAKAYIKAALAFCKATGTQPSLLLHPLDLLDGSDAPGLEFFPGMNMPLGKKQEMLDFILEAFAKQYRLVNLAEHAESIKGIPVRERGIDVLARGREVNPAQPKN</sequence>
<dbReference type="Proteomes" id="UP000188342">
    <property type="component" value="Unassembled WGS sequence"/>
</dbReference>
<dbReference type="AlphaFoldDB" id="A0A1R4J5Y5"/>
<proteinExistence type="predicted"/>
<dbReference type="PANTHER" id="PTHR47561:SF1">
    <property type="entry name" value="POLYSACCHARIDE DEACETYLASE FAMILY PROTEIN (AFU_ORTHOLOGUE AFUA_6G05030)"/>
    <property type="match status" value="1"/>
</dbReference>
<evidence type="ECO:0000259" key="1">
    <source>
        <dbReference type="PROSITE" id="PS51677"/>
    </source>
</evidence>
<dbReference type="OrthoDB" id="9763050at2"/>
<name>A0A1R4J5Y5_9ACTN</name>
<dbReference type="EMBL" id="FUKQ01000020">
    <property type="protein sequence ID" value="SJN27551.1"/>
    <property type="molecule type" value="Genomic_DNA"/>
</dbReference>
<dbReference type="GO" id="GO:0005975">
    <property type="term" value="P:carbohydrate metabolic process"/>
    <property type="evidence" value="ECO:0007669"/>
    <property type="project" value="InterPro"/>
</dbReference>
<evidence type="ECO:0000313" key="3">
    <source>
        <dbReference type="Proteomes" id="UP000188342"/>
    </source>
</evidence>
<dbReference type="Gene3D" id="3.20.20.370">
    <property type="entry name" value="Glycoside hydrolase/deacetylase"/>
    <property type="match status" value="1"/>
</dbReference>
<gene>
    <name evidence="2" type="ORF">FM114_05730</name>
</gene>
<reference evidence="2 3" key="1">
    <citation type="submission" date="2017-02" db="EMBL/GenBank/DDBJ databases">
        <authorList>
            <person name="Peterson S.W."/>
        </authorList>
    </citation>
    <scope>NUCLEOTIDE SEQUENCE [LARGE SCALE GENOMIC DNA]</scope>
    <source>
        <strain evidence="2 3">LSP_Lj1</strain>
    </source>
</reference>
<dbReference type="InterPro" id="IPR011330">
    <property type="entry name" value="Glyco_hydro/deAcase_b/a-brl"/>
</dbReference>
<dbReference type="PANTHER" id="PTHR47561">
    <property type="entry name" value="POLYSACCHARIDE DEACETYLASE FAMILY PROTEIN (AFU_ORTHOLOGUE AFUA_6G05030)"/>
    <property type="match status" value="1"/>
</dbReference>
<dbReference type="PROSITE" id="PS51677">
    <property type="entry name" value="NODB"/>
    <property type="match status" value="1"/>
</dbReference>
<evidence type="ECO:0000313" key="2">
    <source>
        <dbReference type="EMBL" id="SJN27551.1"/>
    </source>
</evidence>
<organism evidence="2 3">
    <name type="scientific">Luteococcus japonicus LSP_Lj1</name>
    <dbReference type="NCBI Taxonomy" id="1255658"/>
    <lineage>
        <taxon>Bacteria</taxon>
        <taxon>Bacillati</taxon>
        <taxon>Actinomycetota</taxon>
        <taxon>Actinomycetes</taxon>
        <taxon>Propionibacteriales</taxon>
        <taxon>Propionibacteriaceae</taxon>
        <taxon>Luteococcus</taxon>
    </lineage>
</organism>